<dbReference type="AlphaFoldDB" id="A0A9W4SX03"/>
<evidence type="ECO:0000313" key="2">
    <source>
        <dbReference type="Proteomes" id="UP001153678"/>
    </source>
</evidence>
<sequence>MISLIEDCIYQVLQWLKEDRETLFNCLFVNSFFCKNFVPLLYSNPFGQELKYINEYFLISTFLKCLDAEEKNYLRQVNINLTDENEITLFEYETYLEKLSINDLTDTIRIWLMFLINDDEVFVGDKTSRYSRQFGTRSIDDKETKLMVQATLFHMFTRKSRKIKSLEIKPIIFNSKFLNKRFFNEISRNLSTLKDLKLCLFTGYFEKIREPSLLEFLNTIAKNCTYITELGVIIDEKFDNCKFHSYIINIINNQKKLLKFTLSEPRYIGSNIVLNIVLSLESQRDSLKSIQLDFVHLCHDHISVLANCSNLKNLRLYYCGGMTLDHCNLILDKSVCKVEKLTMTRNRWSKDITASIISTLGRSLKRLSFDQISSETLESIISYCPNLKVLEVQFGKFDYLLLKRMNIDHLIIHPIFDLSLDFKELLQDLGSSLPITIKHFTFITHNSLSSDNLKTFLSNINSCLKRSLKFLGIKKLIPLESTMYFLDDELINNIRNLGVKIFFLEKNYESDDEFYNLVA</sequence>
<dbReference type="Proteomes" id="UP001153678">
    <property type="component" value="Unassembled WGS sequence"/>
</dbReference>
<dbReference type="OrthoDB" id="2322172at2759"/>
<organism evidence="1 2">
    <name type="scientific">Funneliformis geosporum</name>
    <dbReference type="NCBI Taxonomy" id="1117311"/>
    <lineage>
        <taxon>Eukaryota</taxon>
        <taxon>Fungi</taxon>
        <taxon>Fungi incertae sedis</taxon>
        <taxon>Mucoromycota</taxon>
        <taxon>Glomeromycotina</taxon>
        <taxon>Glomeromycetes</taxon>
        <taxon>Glomerales</taxon>
        <taxon>Glomeraceae</taxon>
        <taxon>Funneliformis</taxon>
    </lineage>
</organism>
<dbReference type="EMBL" id="CAMKVN010004182">
    <property type="protein sequence ID" value="CAI2186535.1"/>
    <property type="molecule type" value="Genomic_DNA"/>
</dbReference>
<proteinExistence type="predicted"/>
<accession>A0A9W4SX03</accession>
<reference evidence="1" key="1">
    <citation type="submission" date="2022-08" db="EMBL/GenBank/DDBJ databases">
        <authorList>
            <person name="Kallberg Y."/>
            <person name="Tangrot J."/>
            <person name="Rosling A."/>
        </authorList>
    </citation>
    <scope>NUCLEOTIDE SEQUENCE</scope>
    <source>
        <strain evidence="1">Wild A</strain>
    </source>
</reference>
<gene>
    <name evidence="1" type="ORF">FWILDA_LOCUS12625</name>
</gene>
<dbReference type="Gene3D" id="3.80.10.10">
    <property type="entry name" value="Ribonuclease Inhibitor"/>
    <property type="match status" value="1"/>
</dbReference>
<evidence type="ECO:0000313" key="1">
    <source>
        <dbReference type="EMBL" id="CAI2186535.1"/>
    </source>
</evidence>
<keyword evidence="2" id="KW-1185">Reference proteome</keyword>
<protein>
    <submittedName>
        <fullName evidence="1">9100_t:CDS:1</fullName>
    </submittedName>
</protein>
<dbReference type="InterPro" id="IPR032675">
    <property type="entry name" value="LRR_dom_sf"/>
</dbReference>
<name>A0A9W4SX03_9GLOM</name>
<comment type="caution">
    <text evidence="1">The sequence shown here is derived from an EMBL/GenBank/DDBJ whole genome shotgun (WGS) entry which is preliminary data.</text>
</comment>